<proteinExistence type="predicted"/>
<dbReference type="Pfam" id="PF13449">
    <property type="entry name" value="Phytase-like"/>
    <property type="match status" value="1"/>
</dbReference>
<feature type="domain" description="Phytase-like" evidence="2">
    <location>
        <begin position="65"/>
        <end position="405"/>
    </location>
</feature>
<dbReference type="SUPFAM" id="SSF63825">
    <property type="entry name" value="YWTD domain"/>
    <property type="match status" value="1"/>
</dbReference>
<evidence type="ECO:0000259" key="2">
    <source>
        <dbReference type="Pfam" id="PF13449"/>
    </source>
</evidence>
<dbReference type="Proteomes" id="UP000644610">
    <property type="component" value="Unassembled WGS sequence"/>
</dbReference>
<dbReference type="AlphaFoldDB" id="A0A8J3XK04"/>
<evidence type="ECO:0000256" key="1">
    <source>
        <dbReference type="SAM" id="SignalP"/>
    </source>
</evidence>
<feature type="signal peptide" evidence="1">
    <location>
        <begin position="1"/>
        <end position="24"/>
    </location>
</feature>
<dbReference type="EMBL" id="BOOQ01000002">
    <property type="protein sequence ID" value="GII43969.1"/>
    <property type="molecule type" value="Genomic_DNA"/>
</dbReference>
<feature type="chain" id="PRO_5035146240" description="Phytase-like domain-containing protein" evidence="1">
    <location>
        <begin position="25"/>
        <end position="437"/>
    </location>
</feature>
<reference evidence="3" key="1">
    <citation type="submission" date="2021-01" db="EMBL/GenBank/DDBJ databases">
        <title>Whole genome shotgun sequence of Planotetraspora silvatica NBRC 100141.</title>
        <authorList>
            <person name="Komaki H."/>
            <person name="Tamura T."/>
        </authorList>
    </citation>
    <scope>NUCLEOTIDE SEQUENCE</scope>
    <source>
        <strain evidence="3">NBRC 100141</strain>
    </source>
</reference>
<evidence type="ECO:0000313" key="4">
    <source>
        <dbReference type="Proteomes" id="UP000644610"/>
    </source>
</evidence>
<dbReference type="PANTHER" id="PTHR37957:SF1">
    <property type="entry name" value="PHYTASE-LIKE DOMAIN-CONTAINING PROTEIN"/>
    <property type="match status" value="1"/>
</dbReference>
<keyword evidence="4" id="KW-1185">Reference proteome</keyword>
<comment type="caution">
    <text evidence="3">The sequence shown here is derived from an EMBL/GenBank/DDBJ whole genome shotgun (WGS) entry which is preliminary data.</text>
</comment>
<dbReference type="InterPro" id="IPR027372">
    <property type="entry name" value="Phytase-like_dom"/>
</dbReference>
<dbReference type="PANTHER" id="PTHR37957">
    <property type="entry name" value="BLR7070 PROTEIN"/>
    <property type="match status" value="1"/>
</dbReference>
<accession>A0A8J3XK04</accession>
<sequence>MLRHVSAGLALAAALVIPATGAAASAYHHSPKGPKGPVVVSDVTIPAPALKQIQRSIADDHGIKLGGVGSGLFPGDKPGEFWMVTDRGPNGQPTVNGVKVRTFPVPEFAPAIVNVTVKHGKASIKNYMPIVGAHGKPVTGMSNQNVHDETPFTWDGLTKLPFNPSGLDTEDLVRTRGGDFWLVDEYSPSLLRVSRTGRVLERYVPKGLGLKGADYPVKDTLPAILASRQQNRGFEGLAMSSDERTLYLAVQSPLANPDTATAKTSRISRILTFDLRSRKVTGEYAYKFEDVTTFDPKVNGDQSQMKISGLAYAGRDRLLVDERTDNVTRIYQIDLSRATNLLKGRYDDPKTTPSLEAATGPSAVRLPAKSLVLEPNALIPSLPGKLEGLAVLDRWTVALANDNDFGLGDFGPDGKLIDTGVPSRLVTIKLAKPLDLH</sequence>
<gene>
    <name evidence="3" type="ORF">Psi02_03930</name>
</gene>
<dbReference type="RefSeq" id="WP_203971120.1">
    <property type="nucleotide sequence ID" value="NZ_BAAAKY010000005.1"/>
</dbReference>
<name>A0A8J3XK04_9ACTN</name>
<keyword evidence="1" id="KW-0732">Signal</keyword>
<evidence type="ECO:0000313" key="3">
    <source>
        <dbReference type="EMBL" id="GII43969.1"/>
    </source>
</evidence>
<organism evidence="3 4">
    <name type="scientific">Planotetraspora silvatica</name>
    <dbReference type="NCBI Taxonomy" id="234614"/>
    <lineage>
        <taxon>Bacteria</taxon>
        <taxon>Bacillati</taxon>
        <taxon>Actinomycetota</taxon>
        <taxon>Actinomycetes</taxon>
        <taxon>Streptosporangiales</taxon>
        <taxon>Streptosporangiaceae</taxon>
        <taxon>Planotetraspora</taxon>
    </lineage>
</organism>
<protein>
    <recommendedName>
        <fullName evidence="2">Phytase-like domain-containing protein</fullName>
    </recommendedName>
</protein>